<organism evidence="2 3">
    <name type="scientific">Ananas comosus</name>
    <name type="common">Pineapple</name>
    <name type="synonym">Ananas ananas</name>
    <dbReference type="NCBI Taxonomy" id="4615"/>
    <lineage>
        <taxon>Eukaryota</taxon>
        <taxon>Viridiplantae</taxon>
        <taxon>Streptophyta</taxon>
        <taxon>Embryophyta</taxon>
        <taxon>Tracheophyta</taxon>
        <taxon>Spermatophyta</taxon>
        <taxon>Magnoliopsida</taxon>
        <taxon>Liliopsida</taxon>
        <taxon>Poales</taxon>
        <taxon>Bromeliaceae</taxon>
        <taxon>Bromelioideae</taxon>
        <taxon>Ananas</taxon>
    </lineage>
</organism>
<dbReference type="Proteomes" id="UP000515123">
    <property type="component" value="Linkage group 11"/>
</dbReference>
<evidence type="ECO:0000313" key="2">
    <source>
        <dbReference type="Proteomes" id="UP000515123"/>
    </source>
</evidence>
<feature type="compositionally biased region" description="Low complexity" evidence="1">
    <location>
        <begin position="212"/>
        <end position="221"/>
    </location>
</feature>
<feature type="region of interest" description="Disordered" evidence="1">
    <location>
        <begin position="1"/>
        <end position="92"/>
    </location>
</feature>
<name>A0A6P5G174_ANACO</name>
<feature type="compositionally biased region" description="Low complexity" evidence="1">
    <location>
        <begin position="8"/>
        <end position="24"/>
    </location>
</feature>
<gene>
    <name evidence="3" type="primary">LOC109717552</name>
</gene>
<accession>A0A6P5G174</accession>
<dbReference type="AlphaFoldDB" id="A0A6P5G174"/>
<proteinExistence type="predicted"/>
<evidence type="ECO:0000256" key="1">
    <source>
        <dbReference type="SAM" id="MobiDB-lite"/>
    </source>
</evidence>
<feature type="region of interest" description="Disordered" evidence="1">
    <location>
        <begin position="116"/>
        <end position="148"/>
    </location>
</feature>
<reference evidence="2" key="1">
    <citation type="journal article" date="2015" name="Nat. Genet.">
        <title>The pineapple genome and the evolution of CAM photosynthesis.</title>
        <authorList>
            <person name="Ming R."/>
            <person name="VanBuren R."/>
            <person name="Wai C.M."/>
            <person name="Tang H."/>
            <person name="Schatz M.C."/>
            <person name="Bowers J.E."/>
            <person name="Lyons E."/>
            <person name="Wang M.L."/>
            <person name="Chen J."/>
            <person name="Biggers E."/>
            <person name="Zhang J."/>
            <person name="Huang L."/>
            <person name="Zhang L."/>
            <person name="Miao W."/>
            <person name="Zhang J."/>
            <person name="Ye Z."/>
            <person name="Miao C."/>
            <person name="Lin Z."/>
            <person name="Wang H."/>
            <person name="Zhou H."/>
            <person name="Yim W.C."/>
            <person name="Priest H.D."/>
            <person name="Zheng C."/>
            <person name="Woodhouse M."/>
            <person name="Edger P.P."/>
            <person name="Guyot R."/>
            <person name="Guo H.B."/>
            <person name="Guo H."/>
            <person name="Zheng G."/>
            <person name="Singh R."/>
            <person name="Sharma A."/>
            <person name="Min X."/>
            <person name="Zheng Y."/>
            <person name="Lee H."/>
            <person name="Gurtowski J."/>
            <person name="Sedlazeck F.J."/>
            <person name="Harkess A."/>
            <person name="McKain M.R."/>
            <person name="Liao Z."/>
            <person name="Fang J."/>
            <person name="Liu J."/>
            <person name="Zhang X."/>
            <person name="Zhang Q."/>
            <person name="Hu W."/>
            <person name="Qin Y."/>
            <person name="Wang K."/>
            <person name="Chen L.Y."/>
            <person name="Shirley N."/>
            <person name="Lin Y.R."/>
            <person name="Liu L.Y."/>
            <person name="Hernandez A.G."/>
            <person name="Wright C.L."/>
            <person name="Bulone V."/>
            <person name="Tuskan G.A."/>
            <person name="Heath K."/>
            <person name="Zee F."/>
            <person name="Moore P.H."/>
            <person name="Sunkar R."/>
            <person name="Leebens-Mack J.H."/>
            <person name="Mockler T."/>
            <person name="Bennetzen J.L."/>
            <person name="Freeling M."/>
            <person name="Sankoff D."/>
            <person name="Paterson A.H."/>
            <person name="Zhu X."/>
            <person name="Yang X."/>
            <person name="Smith J.A."/>
            <person name="Cushman J.C."/>
            <person name="Paull R.E."/>
            <person name="Yu Q."/>
        </authorList>
    </citation>
    <scope>NUCLEOTIDE SEQUENCE [LARGE SCALE GENOMIC DNA]</scope>
    <source>
        <strain evidence="2">cv. F153</strain>
    </source>
</reference>
<dbReference type="RefSeq" id="XP_020098990.1">
    <property type="nucleotide sequence ID" value="XM_020243401.1"/>
</dbReference>
<dbReference type="GeneID" id="109717552"/>
<protein>
    <submittedName>
        <fullName evidence="3">Uncharacterized protein LOC109717552</fullName>
    </submittedName>
</protein>
<sequence length="227" mass="23385">MRGGALEPSSPASPSTRARAAAAGRLREPPSRPPAASLSRACCLASPSPSRWPVCGPYPSAGAANRLDETPSAEFPVPPASSPADWPAVAEAPPQPLLAPHVSHIWRRAPWRGGQGCQLPSPACHATQPGTSPAGASDPEHPTCPPVASAGLVRAAAAGQDARRPVSLRNRAELGWRLLSELQNGPRWLVSANTPPSPGPSCSPHSARRARSSPALRAWPPETGASS</sequence>
<feature type="compositionally biased region" description="Low complexity" evidence="1">
    <location>
        <begin position="34"/>
        <end position="48"/>
    </location>
</feature>
<keyword evidence="2" id="KW-1185">Reference proteome</keyword>
<reference evidence="3" key="2">
    <citation type="submission" date="2025-08" db="UniProtKB">
        <authorList>
            <consortium name="RefSeq"/>
        </authorList>
    </citation>
    <scope>IDENTIFICATION</scope>
    <source>
        <tissue evidence="3">Leaf</tissue>
    </source>
</reference>
<feature type="region of interest" description="Disordered" evidence="1">
    <location>
        <begin position="188"/>
        <end position="227"/>
    </location>
</feature>
<evidence type="ECO:0000313" key="3">
    <source>
        <dbReference type="RefSeq" id="XP_020098990.1"/>
    </source>
</evidence>